<dbReference type="Pfam" id="PF00582">
    <property type="entry name" value="Usp"/>
    <property type="match status" value="2"/>
</dbReference>
<dbReference type="EMBL" id="LJXT01000072">
    <property type="protein sequence ID" value="KPQ14084.1"/>
    <property type="molecule type" value="Genomic_DNA"/>
</dbReference>
<proteinExistence type="inferred from homology"/>
<evidence type="ECO:0000259" key="2">
    <source>
        <dbReference type="Pfam" id="PF00582"/>
    </source>
</evidence>
<dbReference type="AlphaFoldDB" id="A0A0P8A8F0"/>
<sequence length="304" mass="34396">MKIFPKIMIGLDLTEMDEILIQKTNIFLKFLGVEKCYFVHVAKNLAIPDDILSQYPDLLAPADESIEAIMEEKIKRHKFPEDIEIEIFAEEGSHPLETFLRWAKIKDADLIVMGRKESLVGSGALANGVAKKAPCSIMLLQEKRPPGIPKRIMIPTDFSKHNHMIYEFGERIADELGAELIPVHIYNVPVGYSKTGKSFEEFSEIMRLNADKDFKKFVSKHDHPELKCEFILDSGESSGRQLLEEAHKMDVDMIILGSRGRTKSAAILLGSTAEKLIEVNNSLPMIIFKKKGETMGFFDALFRI</sequence>
<dbReference type="InterPro" id="IPR006015">
    <property type="entry name" value="Universal_stress_UspA"/>
</dbReference>
<dbReference type="OrthoDB" id="1522996at2"/>
<feature type="domain" description="UspA" evidence="2">
    <location>
        <begin position="150"/>
        <end position="278"/>
    </location>
</feature>
<dbReference type="Proteomes" id="UP000050421">
    <property type="component" value="Unassembled WGS sequence"/>
</dbReference>
<feature type="domain" description="UspA" evidence="2">
    <location>
        <begin position="36"/>
        <end position="139"/>
    </location>
</feature>
<evidence type="ECO:0000313" key="4">
    <source>
        <dbReference type="Proteomes" id="UP000050421"/>
    </source>
</evidence>
<dbReference type="InterPro" id="IPR006016">
    <property type="entry name" value="UspA"/>
</dbReference>
<reference evidence="3 4" key="1">
    <citation type="submission" date="2015-09" db="EMBL/GenBank/DDBJ databases">
        <title>Identification and resolution of microdiversity through metagenomic sequencing of parallel consortia.</title>
        <authorList>
            <person name="Nelson W.C."/>
            <person name="Romine M.F."/>
            <person name="Lindemann S.R."/>
        </authorList>
    </citation>
    <scope>NUCLEOTIDE SEQUENCE [LARGE SCALE GENOMIC DNA]</scope>
    <source>
        <strain evidence="3">HL-49</strain>
    </source>
</reference>
<dbReference type="SUPFAM" id="SSF52402">
    <property type="entry name" value="Adenine nucleotide alpha hydrolases-like"/>
    <property type="match status" value="2"/>
</dbReference>
<dbReference type="PANTHER" id="PTHR46268">
    <property type="entry name" value="STRESS RESPONSE PROTEIN NHAX"/>
    <property type="match status" value="1"/>
</dbReference>
<dbReference type="Gene3D" id="3.40.50.620">
    <property type="entry name" value="HUPs"/>
    <property type="match status" value="2"/>
</dbReference>
<gene>
    <name evidence="3" type="ORF">HLUCCX10_11355</name>
</gene>
<organism evidence="3 4">
    <name type="scientific">Algoriphagus marincola HL-49</name>
    <dbReference type="NCBI Taxonomy" id="1305737"/>
    <lineage>
        <taxon>Bacteria</taxon>
        <taxon>Pseudomonadati</taxon>
        <taxon>Bacteroidota</taxon>
        <taxon>Cytophagia</taxon>
        <taxon>Cytophagales</taxon>
        <taxon>Cyclobacteriaceae</taxon>
        <taxon>Algoriphagus</taxon>
    </lineage>
</organism>
<evidence type="ECO:0000313" key="3">
    <source>
        <dbReference type="EMBL" id="KPQ14084.1"/>
    </source>
</evidence>
<protein>
    <submittedName>
        <fullName evidence="3">UspA family universal stress protein</fullName>
    </submittedName>
</protein>
<dbReference type="PRINTS" id="PR01438">
    <property type="entry name" value="UNVRSLSTRESS"/>
</dbReference>
<dbReference type="CDD" id="cd00293">
    <property type="entry name" value="USP-like"/>
    <property type="match status" value="2"/>
</dbReference>
<dbReference type="InterPro" id="IPR014729">
    <property type="entry name" value="Rossmann-like_a/b/a_fold"/>
</dbReference>
<accession>A0A0P8A8F0</accession>
<dbReference type="STRING" id="1305737.GCA_000526355_02657"/>
<dbReference type="PANTHER" id="PTHR46268:SF6">
    <property type="entry name" value="UNIVERSAL STRESS PROTEIN UP12"/>
    <property type="match status" value="1"/>
</dbReference>
<name>A0A0P8A8F0_9BACT</name>
<dbReference type="PATRIC" id="fig|1305737.6.peg.2885"/>
<dbReference type="eggNOG" id="COG0589">
    <property type="taxonomic scope" value="Bacteria"/>
</dbReference>
<evidence type="ECO:0000256" key="1">
    <source>
        <dbReference type="ARBA" id="ARBA00008791"/>
    </source>
</evidence>
<comment type="similarity">
    <text evidence="1">Belongs to the universal stress protein A family.</text>
</comment>
<comment type="caution">
    <text evidence="3">The sequence shown here is derived from an EMBL/GenBank/DDBJ whole genome shotgun (WGS) entry which is preliminary data.</text>
</comment>